<dbReference type="SMART" id="SM00877">
    <property type="entry name" value="BMC"/>
    <property type="match status" value="1"/>
</dbReference>
<dbReference type="Proteomes" id="UP000070383">
    <property type="component" value="Unassembled WGS sequence"/>
</dbReference>
<proteinExistence type="predicted"/>
<dbReference type="PATRIC" id="fig|33036.3.peg.1656"/>
<evidence type="ECO:0000313" key="5">
    <source>
        <dbReference type="Proteomes" id="UP000070383"/>
    </source>
</evidence>
<keyword evidence="2" id="KW-1283">Bacterial microcompartment</keyword>
<evidence type="ECO:0000259" key="3">
    <source>
        <dbReference type="SMART" id="SM00877"/>
    </source>
</evidence>
<dbReference type="GO" id="GO:0031469">
    <property type="term" value="C:bacterial microcompartment"/>
    <property type="evidence" value="ECO:0007669"/>
    <property type="project" value="UniProtKB-SubCell"/>
</dbReference>
<keyword evidence="5" id="KW-1185">Reference proteome</keyword>
<evidence type="ECO:0000256" key="1">
    <source>
        <dbReference type="ARBA" id="ARBA00024322"/>
    </source>
</evidence>
<evidence type="ECO:0000313" key="4">
    <source>
        <dbReference type="EMBL" id="KWZ76720.1"/>
    </source>
</evidence>
<reference evidence="5" key="1">
    <citation type="submission" date="2016-01" db="EMBL/GenBank/DDBJ databases">
        <authorList>
            <person name="Mitreva M."/>
            <person name="Pepin K.H."/>
            <person name="Mihindukulasuriya K.A."/>
            <person name="Fulton R."/>
            <person name="Fronick C."/>
            <person name="O'Laughlin M."/>
            <person name="Miner T."/>
            <person name="Herter B."/>
            <person name="Rosa B.A."/>
            <person name="Cordes M."/>
            <person name="Tomlinson C."/>
            <person name="Wollam A."/>
            <person name="Palsikar V.B."/>
            <person name="Mardis E.R."/>
            <person name="Wilson R.K."/>
        </authorList>
    </citation>
    <scope>NUCLEOTIDE SEQUENCE [LARGE SCALE GENOMIC DNA]</scope>
    <source>
        <strain evidence="5">MJR8151</strain>
    </source>
</reference>
<gene>
    <name evidence="4" type="ORF">HMPREF3200_01673</name>
</gene>
<dbReference type="Pfam" id="PF00936">
    <property type="entry name" value="BMC"/>
    <property type="match status" value="1"/>
</dbReference>
<organism evidence="4 5">
    <name type="scientific">Anaerococcus tetradius</name>
    <dbReference type="NCBI Taxonomy" id="33036"/>
    <lineage>
        <taxon>Bacteria</taxon>
        <taxon>Bacillati</taxon>
        <taxon>Bacillota</taxon>
        <taxon>Tissierellia</taxon>
        <taxon>Tissierellales</taxon>
        <taxon>Peptoniphilaceae</taxon>
        <taxon>Anaerococcus</taxon>
    </lineage>
</organism>
<comment type="caution">
    <text evidence="4">The sequence shown here is derived from an EMBL/GenBank/DDBJ whole genome shotgun (WGS) entry which is preliminary data.</text>
</comment>
<dbReference type="SUPFAM" id="SSF143414">
    <property type="entry name" value="CcmK-like"/>
    <property type="match status" value="1"/>
</dbReference>
<dbReference type="AlphaFoldDB" id="A0A133KB23"/>
<dbReference type="PANTHER" id="PTHR40449:SF2">
    <property type="entry name" value="BACTERIAL MICROCOMPARTMENT SHELL PROTEIN EUTS"/>
    <property type="match status" value="1"/>
</dbReference>
<sequence length="112" mass="12002">MENLQRIVQESVPGKQITLLHLISSPDPSVNEKIGLDKGNAIGIMTLTPTESSIIAADVAAKAASVEVCFIDRFNGCVLLQGDNESVKQSLQAVKDTFESMLKFTSCSVTMS</sequence>
<dbReference type="Gene3D" id="3.30.70.1710">
    <property type="match status" value="1"/>
</dbReference>
<accession>A0A133KB23</accession>
<dbReference type="InterPro" id="IPR009307">
    <property type="entry name" value="EutS/PduU/CutR"/>
</dbReference>
<dbReference type="OrthoDB" id="9794459at2"/>
<dbReference type="PIRSF" id="PIRSF012296">
    <property type="entry name" value="EutS_PduU"/>
    <property type="match status" value="1"/>
</dbReference>
<feature type="domain" description="Bacterial microcompartment" evidence="3">
    <location>
        <begin position="40"/>
        <end position="112"/>
    </location>
</feature>
<evidence type="ECO:0000256" key="2">
    <source>
        <dbReference type="ARBA" id="ARBA00024446"/>
    </source>
</evidence>
<name>A0A133KB23_9FIRM</name>
<protein>
    <submittedName>
        <fullName evidence="4">BMC domain protein</fullName>
    </submittedName>
</protein>
<dbReference type="InterPro" id="IPR000249">
    <property type="entry name" value="BMC_dom"/>
</dbReference>
<dbReference type="EMBL" id="LRPM01000071">
    <property type="protein sequence ID" value="KWZ76720.1"/>
    <property type="molecule type" value="Genomic_DNA"/>
</dbReference>
<dbReference type="STRING" id="33036.HMPREF3200_01673"/>
<dbReference type="RefSeq" id="WP_004837438.1">
    <property type="nucleotide sequence ID" value="NZ_CAMPNK010000003.1"/>
</dbReference>
<dbReference type="PANTHER" id="PTHR40449">
    <property type="entry name" value="ETHANOLAMINE UTILIZATION PROTEIN EUTS"/>
    <property type="match status" value="1"/>
</dbReference>
<dbReference type="InterPro" id="IPR037233">
    <property type="entry name" value="CcmK-like_sf"/>
</dbReference>
<comment type="subcellular location">
    <subcellularLocation>
        <location evidence="1">Bacterial microcompartment</location>
    </subcellularLocation>
</comment>